<dbReference type="Pfam" id="PF00170">
    <property type="entry name" value="bZIP_1"/>
    <property type="match status" value="1"/>
</dbReference>
<keyword evidence="3" id="KW-0805">Transcription regulation</keyword>
<protein>
    <submittedName>
        <fullName evidence="10">BZIP-type transcription factor MBZ1</fullName>
    </submittedName>
</protein>
<gene>
    <name evidence="10" type="ORF">EMPS_04198</name>
</gene>
<feature type="region of interest" description="Disordered" evidence="8">
    <location>
        <begin position="136"/>
        <end position="250"/>
    </location>
</feature>
<dbReference type="PANTHER" id="PTHR47416:SF8">
    <property type="entry name" value="BASIC-LEUCINE ZIPPER TRANSCRIPTION FACTOR E-RELATED"/>
    <property type="match status" value="1"/>
</dbReference>
<evidence type="ECO:0000313" key="10">
    <source>
        <dbReference type="EMBL" id="GJJ71841.1"/>
    </source>
</evidence>
<reference evidence="10" key="1">
    <citation type="submission" date="2021-11" db="EMBL/GenBank/DDBJ databases">
        <authorList>
            <person name="Herlambang A."/>
            <person name="Guo Y."/>
            <person name="Takashima Y."/>
            <person name="Nishizawa T."/>
        </authorList>
    </citation>
    <scope>NUCLEOTIDE SEQUENCE</scope>
    <source>
        <strain evidence="10">E1425</strain>
    </source>
</reference>
<sequence>MANPIFDDFLELDLLDPSDASNDMFSYYLSGASDENVGDLGAAAAALAANEDAPEDQPMDLVIKQEEDDDSGHHTRALLLLSPASDNQDSATLKTESVDMNSFHNDTAMLVSPDQLTISPQATTVSPSTISLKATSSVSTSAASSTGAKTQATVSVDSSKPATTTAKRSSPEPTASARKHAKTESVSKSKANTSRKAAASSSSQSVTKSTGATKSKSTSSSSSSSLSSPSSSATASVEPPTPTTESLTSPVNTTLSAATLQFLLQQQMETPLIPQLFTGKLSREEIEETLARLLESTKHLIATDEPTKVKEENASDEESDDGMEGVEAGESEPTHGLKTQPGIKTDDIPSSTDLKKMTSKERRQLRNKISARNFRVRRKEYIYTLEGQVLQHKTEARHLREAVTLVQEENIRLRDELEVVRQQLAEATLNGNPVSQAVSATPDQASAAPLSKENQSLLSSIMSRNAKANVTLSVARPQSPILTPNLHKDIPNSSNGSTAQNSWKDKKPIMVHTTLVPEICFNDDFQFGHKASKSKEDAMLDRPWMKMANLAQDSLSNNPFWSSGIVFELVKTFTVSAYDQMVVDLTTDEDTAEKFAWEVQQNLWAMNPLERDNESKDEARLMEEQIELLCGVSHLSLGSSLPVSTTLPSAQEDPNMLDWLYESMMARLVELDLQDSQDHSLASSASAQLI</sequence>
<feature type="region of interest" description="Disordered" evidence="8">
    <location>
        <begin position="482"/>
        <end position="502"/>
    </location>
</feature>
<dbReference type="InterPro" id="IPR046347">
    <property type="entry name" value="bZIP_sf"/>
</dbReference>
<evidence type="ECO:0000256" key="8">
    <source>
        <dbReference type="SAM" id="MobiDB-lite"/>
    </source>
</evidence>
<feature type="compositionally biased region" description="Polar residues" evidence="8">
    <location>
        <begin position="154"/>
        <end position="173"/>
    </location>
</feature>
<feature type="compositionally biased region" description="Low complexity" evidence="8">
    <location>
        <begin position="136"/>
        <end position="153"/>
    </location>
</feature>
<dbReference type="OrthoDB" id="5571888at2759"/>
<evidence type="ECO:0000256" key="6">
    <source>
        <dbReference type="ARBA" id="ARBA00023242"/>
    </source>
</evidence>
<dbReference type="SUPFAM" id="SSF57959">
    <property type="entry name" value="Leucine zipper domain"/>
    <property type="match status" value="1"/>
</dbReference>
<accession>A0A9P3H819</accession>
<dbReference type="PANTHER" id="PTHR47416">
    <property type="entry name" value="BASIC-LEUCINE ZIPPER TRANSCRIPTION FACTOR F-RELATED"/>
    <property type="match status" value="1"/>
</dbReference>
<comment type="similarity">
    <text evidence="2">Belongs to the bZIP family.</text>
</comment>
<feature type="compositionally biased region" description="Polar residues" evidence="8">
    <location>
        <begin position="491"/>
        <end position="502"/>
    </location>
</feature>
<evidence type="ECO:0000313" key="11">
    <source>
        <dbReference type="Proteomes" id="UP000827284"/>
    </source>
</evidence>
<feature type="coiled-coil region" evidence="7">
    <location>
        <begin position="396"/>
        <end position="430"/>
    </location>
</feature>
<dbReference type="GO" id="GO:0003677">
    <property type="term" value="F:DNA binding"/>
    <property type="evidence" value="ECO:0007669"/>
    <property type="project" value="UniProtKB-KW"/>
</dbReference>
<evidence type="ECO:0000256" key="7">
    <source>
        <dbReference type="SAM" id="Coils"/>
    </source>
</evidence>
<dbReference type="PROSITE" id="PS50217">
    <property type="entry name" value="BZIP"/>
    <property type="match status" value="1"/>
</dbReference>
<keyword evidence="5" id="KW-0804">Transcription</keyword>
<dbReference type="PROSITE" id="PS00036">
    <property type="entry name" value="BZIP_BASIC"/>
    <property type="match status" value="1"/>
</dbReference>
<dbReference type="Proteomes" id="UP000827284">
    <property type="component" value="Unassembled WGS sequence"/>
</dbReference>
<comment type="subcellular location">
    <subcellularLocation>
        <location evidence="1">Nucleus</location>
    </subcellularLocation>
</comment>
<evidence type="ECO:0000256" key="5">
    <source>
        <dbReference type="ARBA" id="ARBA00023163"/>
    </source>
</evidence>
<organism evidence="10 11">
    <name type="scientific">Entomortierella parvispora</name>
    <dbReference type="NCBI Taxonomy" id="205924"/>
    <lineage>
        <taxon>Eukaryota</taxon>
        <taxon>Fungi</taxon>
        <taxon>Fungi incertae sedis</taxon>
        <taxon>Mucoromycota</taxon>
        <taxon>Mortierellomycotina</taxon>
        <taxon>Mortierellomycetes</taxon>
        <taxon>Mortierellales</taxon>
        <taxon>Mortierellaceae</taxon>
        <taxon>Entomortierella</taxon>
    </lineage>
</organism>
<feature type="compositionally biased region" description="Basic and acidic residues" evidence="8">
    <location>
        <begin position="353"/>
        <end position="364"/>
    </location>
</feature>
<dbReference type="EMBL" id="BQFW01000006">
    <property type="protein sequence ID" value="GJJ71841.1"/>
    <property type="molecule type" value="Genomic_DNA"/>
</dbReference>
<feature type="compositionally biased region" description="Acidic residues" evidence="8">
    <location>
        <begin position="314"/>
        <end position="330"/>
    </location>
</feature>
<dbReference type="GO" id="GO:0003700">
    <property type="term" value="F:DNA-binding transcription factor activity"/>
    <property type="evidence" value="ECO:0007669"/>
    <property type="project" value="InterPro"/>
</dbReference>
<dbReference type="Gene3D" id="1.20.5.170">
    <property type="match status" value="1"/>
</dbReference>
<reference evidence="10" key="2">
    <citation type="journal article" date="2022" name="Microbiol. Resour. Announc.">
        <title>Whole-Genome Sequence of Entomortierella parvispora E1425, a Mucoromycotan Fungus Associated with Burkholderiaceae-Related Endosymbiotic Bacteria.</title>
        <authorList>
            <person name="Herlambang A."/>
            <person name="Guo Y."/>
            <person name="Takashima Y."/>
            <person name="Narisawa K."/>
            <person name="Ohta H."/>
            <person name="Nishizawa T."/>
        </authorList>
    </citation>
    <scope>NUCLEOTIDE SEQUENCE</scope>
    <source>
        <strain evidence="10">E1425</strain>
    </source>
</reference>
<dbReference type="AlphaFoldDB" id="A0A9P3H819"/>
<evidence type="ECO:0000256" key="4">
    <source>
        <dbReference type="ARBA" id="ARBA00023125"/>
    </source>
</evidence>
<feature type="domain" description="BZIP" evidence="9">
    <location>
        <begin position="357"/>
        <end position="420"/>
    </location>
</feature>
<keyword evidence="7" id="KW-0175">Coiled coil</keyword>
<feature type="compositionally biased region" description="Low complexity" evidence="8">
    <location>
        <begin position="188"/>
        <end position="250"/>
    </location>
</feature>
<comment type="caution">
    <text evidence="10">The sequence shown here is derived from an EMBL/GenBank/DDBJ whole genome shotgun (WGS) entry which is preliminary data.</text>
</comment>
<keyword evidence="6" id="KW-0539">Nucleus</keyword>
<dbReference type="InterPro" id="IPR004827">
    <property type="entry name" value="bZIP"/>
</dbReference>
<evidence type="ECO:0000256" key="3">
    <source>
        <dbReference type="ARBA" id="ARBA00023015"/>
    </source>
</evidence>
<evidence type="ECO:0000256" key="2">
    <source>
        <dbReference type="ARBA" id="ARBA00007163"/>
    </source>
</evidence>
<dbReference type="SMART" id="SM00338">
    <property type="entry name" value="BRLZ"/>
    <property type="match status" value="1"/>
</dbReference>
<evidence type="ECO:0000259" key="9">
    <source>
        <dbReference type="PROSITE" id="PS50217"/>
    </source>
</evidence>
<dbReference type="GO" id="GO:0005634">
    <property type="term" value="C:nucleus"/>
    <property type="evidence" value="ECO:0007669"/>
    <property type="project" value="UniProtKB-SubCell"/>
</dbReference>
<keyword evidence="11" id="KW-1185">Reference proteome</keyword>
<keyword evidence="4" id="KW-0238">DNA-binding</keyword>
<evidence type="ECO:0000256" key="1">
    <source>
        <dbReference type="ARBA" id="ARBA00004123"/>
    </source>
</evidence>
<proteinExistence type="inferred from homology"/>
<name>A0A9P3H819_9FUNG</name>
<dbReference type="CDD" id="cd14810">
    <property type="entry name" value="bZIP_u1"/>
    <property type="match status" value="1"/>
</dbReference>
<feature type="region of interest" description="Disordered" evidence="8">
    <location>
        <begin position="305"/>
        <end position="366"/>
    </location>
</feature>